<dbReference type="SUPFAM" id="SSF48498">
    <property type="entry name" value="Tetracyclin repressor-like, C-terminal domain"/>
    <property type="match status" value="1"/>
</dbReference>
<evidence type="ECO:0000259" key="6">
    <source>
        <dbReference type="PROSITE" id="PS50977"/>
    </source>
</evidence>
<dbReference type="AlphaFoldDB" id="A0A081CZE3"/>
<reference evidence="7 8" key="1">
    <citation type="submission" date="2014-08" db="EMBL/GenBank/DDBJ databases">
        <title>Whole genome shotgun sequence of Rhizobium rubi NBRC 13261.</title>
        <authorList>
            <person name="Katano-Makiyama Y."/>
            <person name="Hosoyama A."/>
            <person name="Hashimoto M."/>
            <person name="Hosoyama Y."/>
            <person name="Noguchi M."/>
            <person name="Tsuchikane K."/>
            <person name="Uohara A."/>
            <person name="Ohji S."/>
            <person name="Ichikawa N."/>
            <person name="Kimura A."/>
            <person name="Yamazoe A."/>
            <person name="Fujita N."/>
        </authorList>
    </citation>
    <scope>NUCLEOTIDE SEQUENCE [LARGE SCALE GENOMIC DNA]</scope>
    <source>
        <strain evidence="7 8">NBRC 13261</strain>
    </source>
</reference>
<evidence type="ECO:0000313" key="8">
    <source>
        <dbReference type="Proteomes" id="UP000028701"/>
    </source>
</evidence>
<dbReference type="Gene3D" id="1.10.357.10">
    <property type="entry name" value="Tetracycline Repressor, domain 2"/>
    <property type="match status" value="1"/>
</dbReference>
<dbReference type="Pfam" id="PF00440">
    <property type="entry name" value="TetR_N"/>
    <property type="match status" value="1"/>
</dbReference>
<dbReference type="PANTHER" id="PTHR47506:SF6">
    <property type="entry name" value="HTH-TYPE TRANSCRIPTIONAL REPRESSOR NEMR"/>
    <property type="match status" value="1"/>
</dbReference>
<keyword evidence="1" id="KW-0805">Transcription regulation</keyword>
<dbReference type="RefSeq" id="WP_234936187.1">
    <property type="nucleotide sequence ID" value="NZ_BBJU01000023.1"/>
</dbReference>
<dbReference type="EMBL" id="BBJU01000023">
    <property type="protein sequence ID" value="GAK72039.1"/>
    <property type="molecule type" value="Genomic_DNA"/>
</dbReference>
<name>A0A081CZE3_9HYPH</name>
<keyword evidence="2 4" id="KW-0238">DNA-binding</keyword>
<dbReference type="Pfam" id="PF17922">
    <property type="entry name" value="TetR_C_17"/>
    <property type="match status" value="1"/>
</dbReference>
<keyword evidence="3" id="KW-0804">Transcription</keyword>
<evidence type="ECO:0000256" key="2">
    <source>
        <dbReference type="ARBA" id="ARBA00023125"/>
    </source>
</evidence>
<dbReference type="Proteomes" id="UP000028701">
    <property type="component" value="Unassembled WGS sequence"/>
</dbReference>
<evidence type="ECO:0000256" key="1">
    <source>
        <dbReference type="ARBA" id="ARBA00023015"/>
    </source>
</evidence>
<organism evidence="7 8">
    <name type="scientific">Agrobacterium rubi TR3 = NBRC 13261</name>
    <dbReference type="NCBI Taxonomy" id="1368415"/>
    <lineage>
        <taxon>Bacteria</taxon>
        <taxon>Pseudomonadati</taxon>
        <taxon>Pseudomonadota</taxon>
        <taxon>Alphaproteobacteria</taxon>
        <taxon>Hyphomicrobiales</taxon>
        <taxon>Rhizobiaceae</taxon>
        <taxon>Rhizobium/Agrobacterium group</taxon>
        <taxon>Agrobacterium</taxon>
    </lineage>
</organism>
<dbReference type="GO" id="GO:0003677">
    <property type="term" value="F:DNA binding"/>
    <property type="evidence" value="ECO:0007669"/>
    <property type="project" value="UniProtKB-UniRule"/>
</dbReference>
<dbReference type="InterPro" id="IPR036271">
    <property type="entry name" value="Tet_transcr_reg_TetR-rel_C_sf"/>
</dbReference>
<dbReference type="PANTHER" id="PTHR47506">
    <property type="entry name" value="TRANSCRIPTIONAL REGULATORY PROTEIN"/>
    <property type="match status" value="1"/>
</dbReference>
<dbReference type="InterPro" id="IPR009057">
    <property type="entry name" value="Homeodomain-like_sf"/>
</dbReference>
<comment type="caution">
    <text evidence="7">The sequence shown here is derived from an EMBL/GenBank/DDBJ whole genome shotgun (WGS) entry which is preliminary data.</text>
</comment>
<sequence length="213" mass="23348">MNDDMNASVSLDAATPRRRKSPKGAARREAILAAAMQHFAKDGYQSASFASIALDVGLSLPGLLHYFPTKVDLLLAVLEKRDIDNAPHVGEDYLDWHKVLHGLVGVAETNQTIPNVVQAFAVLNAESLTADHPASAWFASRVGTLKKNLVGCLQKGIADGEIRPETDPHSIAAELISMMDGLQMLWLRSPEEFDMVTVFSNYIKRLIDAIELR</sequence>
<dbReference type="eggNOG" id="COG1309">
    <property type="taxonomic scope" value="Bacteria"/>
</dbReference>
<feature type="DNA-binding region" description="H-T-H motif" evidence="4">
    <location>
        <begin position="48"/>
        <end position="67"/>
    </location>
</feature>
<gene>
    <name evidence="7" type="ORF">RRU01S_23_01150</name>
</gene>
<evidence type="ECO:0000256" key="3">
    <source>
        <dbReference type="ARBA" id="ARBA00023163"/>
    </source>
</evidence>
<evidence type="ECO:0000256" key="4">
    <source>
        <dbReference type="PROSITE-ProRule" id="PRU00335"/>
    </source>
</evidence>
<protein>
    <submittedName>
        <fullName evidence="7">Putative TetR family transcriptional regulator</fullName>
    </submittedName>
</protein>
<feature type="region of interest" description="Disordered" evidence="5">
    <location>
        <begin position="1"/>
        <end position="26"/>
    </location>
</feature>
<accession>A0A081CZE3</accession>
<dbReference type="InterPro" id="IPR041612">
    <property type="entry name" value="YfiR_C"/>
</dbReference>
<dbReference type="InterPro" id="IPR001647">
    <property type="entry name" value="HTH_TetR"/>
</dbReference>
<evidence type="ECO:0000256" key="5">
    <source>
        <dbReference type="SAM" id="MobiDB-lite"/>
    </source>
</evidence>
<dbReference type="PROSITE" id="PS50977">
    <property type="entry name" value="HTH_TETR_2"/>
    <property type="match status" value="1"/>
</dbReference>
<proteinExistence type="predicted"/>
<evidence type="ECO:0000313" key="7">
    <source>
        <dbReference type="EMBL" id="GAK72039.1"/>
    </source>
</evidence>
<dbReference type="SUPFAM" id="SSF46689">
    <property type="entry name" value="Homeodomain-like"/>
    <property type="match status" value="1"/>
</dbReference>
<feature type="domain" description="HTH tetR-type" evidence="6">
    <location>
        <begin position="25"/>
        <end position="85"/>
    </location>
</feature>